<dbReference type="CDD" id="cd06222">
    <property type="entry name" value="RNase_H_like"/>
    <property type="match status" value="1"/>
</dbReference>
<dbReference type="Pfam" id="PF00069">
    <property type="entry name" value="Pkinase"/>
    <property type="match status" value="1"/>
</dbReference>
<dbReference type="SUPFAM" id="SSF56112">
    <property type="entry name" value="Protein kinase-like (PK-like)"/>
    <property type="match status" value="1"/>
</dbReference>
<keyword evidence="1" id="KW-0723">Serine/threonine-protein kinase</keyword>
<evidence type="ECO:0000259" key="7">
    <source>
        <dbReference type="PROSITE" id="PS50011"/>
    </source>
</evidence>
<dbReference type="InterPro" id="IPR002156">
    <property type="entry name" value="RNaseH_domain"/>
</dbReference>
<organism evidence="8 9">
    <name type="scientific">Rubroshorea leprosula</name>
    <dbReference type="NCBI Taxonomy" id="152421"/>
    <lineage>
        <taxon>Eukaryota</taxon>
        <taxon>Viridiplantae</taxon>
        <taxon>Streptophyta</taxon>
        <taxon>Embryophyta</taxon>
        <taxon>Tracheophyta</taxon>
        <taxon>Spermatophyta</taxon>
        <taxon>Magnoliopsida</taxon>
        <taxon>eudicotyledons</taxon>
        <taxon>Gunneridae</taxon>
        <taxon>Pentapetalae</taxon>
        <taxon>rosids</taxon>
        <taxon>malvids</taxon>
        <taxon>Malvales</taxon>
        <taxon>Dipterocarpaceae</taxon>
        <taxon>Rubroshorea</taxon>
    </lineage>
</organism>
<evidence type="ECO:0000256" key="5">
    <source>
        <dbReference type="ARBA" id="ARBA00022840"/>
    </source>
</evidence>
<sequence length="740" mass="82141">MRVEPIAKKGKENKGKFGGIHSSLAALSIASNHHAQIIASLDIFTQHGNYSVRSGYHCVMNMQRDMDVPGSSSVAFGGNKIWDLNIPGKIKFFTWSAYCNVLPTKENLQKKRVQYGMAALLTFVYLSSLLVPLQIFFDIMSTNLEREQLELLCTLSWKFWNGRNDAQWNSRTVQPQQIIEGTMKYLGEHKRAQESLGRGSAAVQRHSETRWHPPDEGTIKINVDGAIAEQHRVFGMGAVARDHHGDVLATMACQGKDVVVAELAEAHSVRHALRWANELNLGKIIIETDCASIVTALLSDIALNSELGNILSDCKSMMASFPYCHVQHTRRTGNAVAHELAKRALQAEGNEFFLKEYSSPPRPCDGDPRETPWGLGKLPSLRVFGNGGNPRHSFAEICKKVRGRKAKSTKTLAAALPAELSHQFSLAELKAATNNFDNSLMTGKGSFGYVHRGLIDAKVVAVKCHSQSNYEFQAELLVRQSMTKKGGDKFRTEMQLLCQLRHQNLISLIGFCQEKDERILVYEYMTHGSLCDHLRPNAHDPLPWKQRLEICIGAARELHYLHSGANQACPSSSSKPKASTQTKSEIAGTYGYMAPEYRINGELTEKCDVFSLGVVLFEVLCGRLAYELISLDENLENLVPLYFKRIGAASIHDIIDPHLKGKIAPVCWTEFVGIAFSCLHAEASERPSMGQVEVTLELALEKQENADSVMKGVNPHGGYACEEIAFHELVPDCKRNLLGN</sequence>
<comment type="caution">
    <text evidence="8">The sequence shown here is derived from an EMBL/GenBank/DDBJ whole genome shotgun (WGS) entry which is preliminary data.</text>
</comment>
<evidence type="ECO:0000313" key="8">
    <source>
        <dbReference type="EMBL" id="GKV51614.1"/>
    </source>
</evidence>
<evidence type="ECO:0000256" key="3">
    <source>
        <dbReference type="ARBA" id="ARBA00022741"/>
    </source>
</evidence>
<proteinExistence type="predicted"/>
<keyword evidence="2" id="KW-0808">Transferase</keyword>
<dbReference type="InterPro" id="IPR001245">
    <property type="entry name" value="Ser-Thr/Tyr_kinase_cat_dom"/>
</dbReference>
<dbReference type="InterPro" id="IPR000719">
    <property type="entry name" value="Prot_kinase_dom"/>
</dbReference>
<keyword evidence="6" id="KW-0472">Membrane</keyword>
<keyword evidence="5" id="KW-0067">ATP-binding</keyword>
<reference evidence="8 9" key="1">
    <citation type="journal article" date="2021" name="Commun. Biol.">
        <title>The genome of Shorea leprosula (Dipterocarpaceae) highlights the ecological relevance of drought in aseasonal tropical rainforests.</title>
        <authorList>
            <person name="Ng K.K.S."/>
            <person name="Kobayashi M.J."/>
            <person name="Fawcett J.A."/>
            <person name="Hatakeyama M."/>
            <person name="Paape T."/>
            <person name="Ng C.H."/>
            <person name="Ang C.C."/>
            <person name="Tnah L.H."/>
            <person name="Lee C.T."/>
            <person name="Nishiyama T."/>
            <person name="Sese J."/>
            <person name="O'Brien M.J."/>
            <person name="Copetti D."/>
            <person name="Mohd Noor M.I."/>
            <person name="Ong R.C."/>
            <person name="Putra M."/>
            <person name="Sireger I.Z."/>
            <person name="Indrioko S."/>
            <person name="Kosugi Y."/>
            <person name="Izuno A."/>
            <person name="Isagi Y."/>
            <person name="Lee S.L."/>
            <person name="Shimizu K.K."/>
        </authorList>
    </citation>
    <scope>NUCLEOTIDE SEQUENCE [LARGE SCALE GENOMIC DNA]</scope>
    <source>
        <strain evidence="8">214</strain>
    </source>
</reference>
<dbReference type="InterPro" id="IPR036397">
    <property type="entry name" value="RNaseH_sf"/>
</dbReference>
<keyword evidence="3" id="KW-0547">Nucleotide-binding</keyword>
<keyword evidence="6" id="KW-1133">Transmembrane helix</keyword>
<dbReference type="Pfam" id="PF13456">
    <property type="entry name" value="RVT_3"/>
    <property type="match status" value="1"/>
</dbReference>
<keyword evidence="6" id="KW-0812">Transmembrane</keyword>
<evidence type="ECO:0000256" key="4">
    <source>
        <dbReference type="ARBA" id="ARBA00022777"/>
    </source>
</evidence>
<dbReference type="Gene3D" id="3.30.420.10">
    <property type="entry name" value="Ribonuclease H-like superfamily/Ribonuclease H"/>
    <property type="match status" value="1"/>
</dbReference>
<keyword evidence="4" id="KW-0418">Kinase</keyword>
<dbReference type="GO" id="GO:0009506">
    <property type="term" value="C:plasmodesma"/>
    <property type="evidence" value="ECO:0007669"/>
    <property type="project" value="TreeGrafter"/>
</dbReference>
<dbReference type="InterPro" id="IPR044730">
    <property type="entry name" value="RNase_H-like_dom_plant"/>
</dbReference>
<keyword evidence="9" id="KW-1185">Reference proteome</keyword>
<dbReference type="EMBL" id="BPVZ01000518">
    <property type="protein sequence ID" value="GKV51614.1"/>
    <property type="molecule type" value="Genomic_DNA"/>
</dbReference>
<protein>
    <recommendedName>
        <fullName evidence="7">Protein kinase domain-containing protein</fullName>
    </recommendedName>
</protein>
<dbReference type="GO" id="GO:0003676">
    <property type="term" value="F:nucleic acid binding"/>
    <property type="evidence" value="ECO:0007669"/>
    <property type="project" value="InterPro"/>
</dbReference>
<dbReference type="PROSITE" id="PS50011">
    <property type="entry name" value="PROTEIN_KINASE_DOM"/>
    <property type="match status" value="1"/>
</dbReference>
<evidence type="ECO:0000313" key="9">
    <source>
        <dbReference type="Proteomes" id="UP001054252"/>
    </source>
</evidence>
<gene>
    <name evidence="8" type="ORF">SLEP1_g58249</name>
</gene>
<evidence type="ECO:0000256" key="2">
    <source>
        <dbReference type="ARBA" id="ARBA00022679"/>
    </source>
</evidence>
<dbReference type="Gene3D" id="1.10.510.10">
    <property type="entry name" value="Transferase(Phosphotransferase) domain 1"/>
    <property type="match status" value="2"/>
</dbReference>
<dbReference type="GO" id="GO:0004674">
    <property type="term" value="F:protein serine/threonine kinase activity"/>
    <property type="evidence" value="ECO:0007669"/>
    <property type="project" value="UniProtKB-KW"/>
</dbReference>
<feature type="domain" description="Protein kinase" evidence="7">
    <location>
        <begin position="436"/>
        <end position="700"/>
    </location>
</feature>
<dbReference type="InterPro" id="IPR012337">
    <property type="entry name" value="RNaseH-like_sf"/>
</dbReference>
<dbReference type="SUPFAM" id="SSF53098">
    <property type="entry name" value="Ribonuclease H-like"/>
    <property type="match status" value="1"/>
</dbReference>
<dbReference type="FunFam" id="3.30.200.20:FF:000039">
    <property type="entry name" value="receptor-like protein kinase FERONIA"/>
    <property type="match status" value="1"/>
</dbReference>
<accession>A0AAV5MR56</accession>
<dbReference type="Pfam" id="PF07714">
    <property type="entry name" value="PK_Tyr_Ser-Thr"/>
    <property type="match status" value="1"/>
</dbReference>
<evidence type="ECO:0000256" key="6">
    <source>
        <dbReference type="SAM" id="Phobius"/>
    </source>
</evidence>
<dbReference type="GO" id="GO:0004714">
    <property type="term" value="F:transmembrane receptor protein tyrosine kinase activity"/>
    <property type="evidence" value="ECO:0007669"/>
    <property type="project" value="InterPro"/>
</dbReference>
<dbReference type="Proteomes" id="UP001054252">
    <property type="component" value="Unassembled WGS sequence"/>
</dbReference>
<dbReference type="PANTHER" id="PTHR27003">
    <property type="entry name" value="OS07G0166700 PROTEIN"/>
    <property type="match status" value="1"/>
</dbReference>
<dbReference type="GO" id="GO:0005886">
    <property type="term" value="C:plasma membrane"/>
    <property type="evidence" value="ECO:0007669"/>
    <property type="project" value="TreeGrafter"/>
</dbReference>
<feature type="transmembrane region" description="Helical" evidence="6">
    <location>
        <begin position="115"/>
        <end position="137"/>
    </location>
</feature>
<dbReference type="GO" id="GO:0004523">
    <property type="term" value="F:RNA-DNA hybrid ribonuclease activity"/>
    <property type="evidence" value="ECO:0007669"/>
    <property type="project" value="InterPro"/>
</dbReference>
<dbReference type="InterPro" id="IPR045272">
    <property type="entry name" value="ANXUR1/2-like"/>
</dbReference>
<dbReference type="Gene3D" id="3.30.200.20">
    <property type="entry name" value="Phosphorylase Kinase, domain 1"/>
    <property type="match status" value="1"/>
</dbReference>
<dbReference type="GO" id="GO:0005524">
    <property type="term" value="F:ATP binding"/>
    <property type="evidence" value="ECO:0007669"/>
    <property type="project" value="UniProtKB-KW"/>
</dbReference>
<evidence type="ECO:0000256" key="1">
    <source>
        <dbReference type="ARBA" id="ARBA00022527"/>
    </source>
</evidence>
<dbReference type="AlphaFoldDB" id="A0AAV5MR56"/>
<dbReference type="PANTHER" id="PTHR27003:SF88">
    <property type="entry name" value="RECEPTOR-LIKE PROTEIN KINASE THESEUS 1"/>
    <property type="match status" value="1"/>
</dbReference>
<name>A0AAV5MR56_9ROSI</name>
<dbReference type="InterPro" id="IPR011009">
    <property type="entry name" value="Kinase-like_dom_sf"/>
</dbReference>